<gene>
    <name evidence="3" type="primary">ABSGL_13398.1 scaffold 14161</name>
</gene>
<evidence type="ECO:0000313" key="3">
    <source>
        <dbReference type="EMBL" id="SAM07741.1"/>
    </source>
</evidence>
<dbReference type="OrthoDB" id="2230209at2759"/>
<organism evidence="3">
    <name type="scientific">Absidia glauca</name>
    <name type="common">Pin mould</name>
    <dbReference type="NCBI Taxonomy" id="4829"/>
    <lineage>
        <taxon>Eukaryota</taxon>
        <taxon>Fungi</taxon>
        <taxon>Fungi incertae sedis</taxon>
        <taxon>Mucoromycota</taxon>
        <taxon>Mucoromycotina</taxon>
        <taxon>Mucoromycetes</taxon>
        <taxon>Mucorales</taxon>
        <taxon>Cunninghamellaceae</taxon>
        <taxon>Absidia</taxon>
    </lineage>
</organism>
<keyword evidence="2" id="KW-1133">Transmembrane helix</keyword>
<dbReference type="InParanoid" id="A0A163MR43"/>
<reference evidence="3" key="1">
    <citation type="submission" date="2016-04" db="EMBL/GenBank/DDBJ databases">
        <authorList>
            <person name="Evans L.H."/>
            <person name="Alamgir A."/>
            <person name="Owens N."/>
            <person name="Weber N.D."/>
            <person name="Virtaneva K."/>
            <person name="Barbian K."/>
            <person name="Babar A."/>
            <person name="Rosenke K."/>
        </authorList>
    </citation>
    <scope>NUCLEOTIDE SEQUENCE [LARGE SCALE GENOMIC DNA]</scope>
    <source>
        <strain evidence="3">CBS 101.48</strain>
    </source>
</reference>
<dbReference type="OMA" id="CYNDERS"/>
<feature type="transmembrane region" description="Helical" evidence="2">
    <location>
        <begin position="171"/>
        <end position="187"/>
    </location>
</feature>
<evidence type="ECO:0000256" key="2">
    <source>
        <dbReference type="SAM" id="Phobius"/>
    </source>
</evidence>
<keyword evidence="4" id="KW-1185">Reference proteome</keyword>
<feature type="compositionally biased region" description="Basic and acidic residues" evidence="1">
    <location>
        <begin position="53"/>
        <end position="71"/>
    </location>
</feature>
<dbReference type="Proteomes" id="UP000078561">
    <property type="component" value="Unassembled WGS sequence"/>
</dbReference>
<sequence length="321" mass="37042">MLQELPVTDDSPLHFYHDDQASSISISSQQSCATDEGYSSDEKQQRISWIETTDDRTEHQHNNKPSPTDREIPILRSTRTIRITYTPTTYTLTLTIVLLLLHHLVISPSVSTTAITFSAVFTCFHIIFHLAHLFAHLFERLTLERHCVVYGTWLFWTGYLLGVFVFHQHDILYNTISPTFLFWLLMLERRNAWGILVWEYVGWLDQPLTSSSSPPGWWQIGSIRLLAFRAWCLLGTGSFWGLLYLILATMAEDDTAASLLWLLQSQHLLELLLVSVAGGLMMITFWSFWTFQYRGILWHHELRKGVIVWYSEGLAFAGDIG</sequence>
<evidence type="ECO:0000313" key="4">
    <source>
        <dbReference type="Proteomes" id="UP000078561"/>
    </source>
</evidence>
<feature type="transmembrane region" description="Helical" evidence="2">
    <location>
        <begin position="112"/>
        <end position="135"/>
    </location>
</feature>
<proteinExistence type="predicted"/>
<evidence type="ECO:0000256" key="1">
    <source>
        <dbReference type="SAM" id="MobiDB-lite"/>
    </source>
</evidence>
<dbReference type="EMBL" id="LT554852">
    <property type="protein sequence ID" value="SAM07741.1"/>
    <property type="molecule type" value="Genomic_DNA"/>
</dbReference>
<feature type="region of interest" description="Disordered" evidence="1">
    <location>
        <begin position="51"/>
        <end position="71"/>
    </location>
</feature>
<accession>A0A163MR43</accession>
<name>A0A163MR43_ABSGL</name>
<dbReference type="AlphaFoldDB" id="A0A163MR43"/>
<keyword evidence="2" id="KW-0472">Membrane</keyword>
<keyword evidence="2" id="KW-0812">Transmembrane</keyword>
<protein>
    <submittedName>
        <fullName evidence="3">Uncharacterized protein</fullName>
    </submittedName>
</protein>
<feature type="transmembrane region" description="Helical" evidence="2">
    <location>
        <begin position="230"/>
        <end position="251"/>
    </location>
</feature>
<feature type="transmembrane region" description="Helical" evidence="2">
    <location>
        <begin position="271"/>
        <end position="291"/>
    </location>
</feature>
<feature type="transmembrane region" description="Helical" evidence="2">
    <location>
        <begin position="83"/>
        <end position="106"/>
    </location>
</feature>
<feature type="transmembrane region" description="Helical" evidence="2">
    <location>
        <begin position="147"/>
        <end position="165"/>
    </location>
</feature>